<dbReference type="FunFam" id="3.40.50.150:FF:000013">
    <property type="entry name" value="Spermidine synthase"/>
    <property type="match status" value="1"/>
</dbReference>
<keyword evidence="2 3" id="KW-0808">Transferase</keyword>
<feature type="active site" description="Proton acceptor" evidence="3">
    <location>
        <position position="175"/>
    </location>
</feature>
<feature type="domain" description="PABS" evidence="5">
    <location>
        <begin position="8"/>
        <end position="255"/>
    </location>
</feature>
<evidence type="ECO:0000313" key="6">
    <source>
        <dbReference type="EMBL" id="EGB07261.1"/>
    </source>
</evidence>
<dbReference type="InterPro" id="IPR001045">
    <property type="entry name" value="Spermi_synthase"/>
</dbReference>
<dbReference type="Pfam" id="PF01564">
    <property type="entry name" value="Spermine_synth"/>
    <property type="match status" value="1"/>
</dbReference>
<keyword evidence="7" id="KW-1185">Reference proteome</keyword>
<dbReference type="PROSITE" id="PS51006">
    <property type="entry name" value="PABS_2"/>
    <property type="match status" value="1"/>
</dbReference>
<name>F0YCA3_AURAN</name>
<dbReference type="PANTHER" id="PTHR11558:SF11">
    <property type="entry name" value="SPERMIDINE SYNTHASE"/>
    <property type="match status" value="1"/>
</dbReference>
<dbReference type="InterPro" id="IPR029063">
    <property type="entry name" value="SAM-dependent_MTases_sf"/>
</dbReference>
<dbReference type="FunFam" id="2.30.140.10:FF:000001">
    <property type="entry name" value="SPE3p Spermidine synthase"/>
    <property type="match status" value="1"/>
</dbReference>
<dbReference type="Gene3D" id="3.40.50.150">
    <property type="entry name" value="Vaccinia Virus protein VP39"/>
    <property type="match status" value="1"/>
</dbReference>
<dbReference type="InterPro" id="IPR037163">
    <property type="entry name" value="Spermidine_synt_N_sf"/>
</dbReference>
<dbReference type="PROSITE" id="PS01330">
    <property type="entry name" value="PABS_1"/>
    <property type="match status" value="1"/>
</dbReference>
<dbReference type="AlphaFoldDB" id="F0YCA3"/>
<proteinExistence type="inferred from homology"/>
<evidence type="ECO:0000259" key="5">
    <source>
        <dbReference type="PROSITE" id="PS51006"/>
    </source>
</evidence>
<comment type="similarity">
    <text evidence="1 4">Belongs to the spermidine/spermine synthase family.</text>
</comment>
<dbReference type="OrthoDB" id="38125at2759"/>
<dbReference type="eggNOG" id="KOG1562">
    <property type="taxonomic scope" value="Eukaryota"/>
</dbReference>
<accession>F0YCA3</accession>
<organism evidence="7">
    <name type="scientific">Aureococcus anophagefferens</name>
    <name type="common">Harmful bloom alga</name>
    <dbReference type="NCBI Taxonomy" id="44056"/>
    <lineage>
        <taxon>Eukaryota</taxon>
        <taxon>Sar</taxon>
        <taxon>Stramenopiles</taxon>
        <taxon>Ochrophyta</taxon>
        <taxon>Pelagophyceae</taxon>
        <taxon>Pelagomonadales</taxon>
        <taxon>Pelagomonadaceae</taxon>
        <taxon>Aureococcus</taxon>
    </lineage>
</organism>
<dbReference type="NCBIfam" id="NF002010">
    <property type="entry name" value="PRK00811.1"/>
    <property type="match status" value="1"/>
</dbReference>
<dbReference type="InterPro" id="IPR030374">
    <property type="entry name" value="PABS"/>
</dbReference>
<protein>
    <recommendedName>
        <fullName evidence="5">PABS domain-containing protein</fullName>
    </recommendedName>
</protein>
<dbReference type="GO" id="GO:0008295">
    <property type="term" value="P:spermidine biosynthetic process"/>
    <property type="evidence" value="ECO:0007669"/>
    <property type="project" value="TreeGrafter"/>
</dbReference>
<evidence type="ECO:0000256" key="4">
    <source>
        <dbReference type="RuleBase" id="RU003836"/>
    </source>
</evidence>
<dbReference type="Pfam" id="PF17284">
    <property type="entry name" value="Spermine_synt_N"/>
    <property type="match status" value="1"/>
</dbReference>
<sequence>MAALIDKENWFAESEVMWPGQRFSLKVGEVLHHSRSAFQDILVFQSETYGRVLVLDGVIQLTERDEFAYQEMIAHLPLFSHPEPKRVLIVGGGDGGVLREVARHACVETIDMCEIDAGVVEVSKKFFAESTATAYGDARLTLVHADAAADPAVAAALARRQTPGGWPGYDVIIVDSSDPVGPAETLFEPAFYDSMRAALAPGGAVCTQGECMWLHLPLISKVVSACRDLFPTVEYAYTCVPTYPSGQIGFIMCSLDESRHALVKPVRAPVGHLQDQLKYYSPDVHAAAFVLPPFAERELRK</sequence>
<evidence type="ECO:0000313" key="7">
    <source>
        <dbReference type="Proteomes" id="UP000002729"/>
    </source>
</evidence>
<evidence type="ECO:0000256" key="3">
    <source>
        <dbReference type="PROSITE-ProRule" id="PRU00354"/>
    </source>
</evidence>
<dbReference type="EMBL" id="GL833131">
    <property type="protein sequence ID" value="EGB07261.1"/>
    <property type="molecule type" value="Genomic_DNA"/>
</dbReference>
<evidence type="ECO:0000256" key="2">
    <source>
        <dbReference type="ARBA" id="ARBA00022679"/>
    </source>
</evidence>
<dbReference type="CDD" id="cd02440">
    <property type="entry name" value="AdoMet_MTases"/>
    <property type="match status" value="1"/>
</dbReference>
<dbReference type="InParanoid" id="F0YCA3"/>
<dbReference type="Gene3D" id="2.30.140.10">
    <property type="entry name" value="Spermidine synthase, tetramerisation domain"/>
    <property type="match status" value="1"/>
</dbReference>
<dbReference type="PANTHER" id="PTHR11558">
    <property type="entry name" value="SPERMIDINE/SPERMINE SYNTHASE"/>
    <property type="match status" value="1"/>
</dbReference>
<dbReference type="HAMAP" id="MF_00198">
    <property type="entry name" value="Spermidine_synth"/>
    <property type="match status" value="1"/>
</dbReference>
<dbReference type="GO" id="GO:0004766">
    <property type="term" value="F:spermidine synthase activity"/>
    <property type="evidence" value="ECO:0007669"/>
    <property type="project" value="TreeGrafter"/>
</dbReference>
<dbReference type="GeneID" id="20222734"/>
<evidence type="ECO:0000256" key="1">
    <source>
        <dbReference type="ARBA" id="ARBA00007867"/>
    </source>
</evidence>
<dbReference type="NCBIfam" id="TIGR00417">
    <property type="entry name" value="speE"/>
    <property type="match status" value="1"/>
</dbReference>
<dbReference type="GO" id="GO:0005829">
    <property type="term" value="C:cytosol"/>
    <property type="evidence" value="ECO:0007669"/>
    <property type="project" value="TreeGrafter"/>
</dbReference>
<reference evidence="6 7" key="1">
    <citation type="journal article" date="2011" name="Proc. Natl. Acad. Sci. U.S.A.">
        <title>Niche of harmful alga Aureococcus anophagefferens revealed through ecogenomics.</title>
        <authorList>
            <person name="Gobler C.J."/>
            <person name="Berry D.L."/>
            <person name="Dyhrman S.T."/>
            <person name="Wilhelm S.W."/>
            <person name="Salamov A."/>
            <person name="Lobanov A.V."/>
            <person name="Zhang Y."/>
            <person name="Collier J.L."/>
            <person name="Wurch L.L."/>
            <person name="Kustka A.B."/>
            <person name="Dill B.D."/>
            <person name="Shah M."/>
            <person name="VerBerkmoes N.C."/>
            <person name="Kuo A."/>
            <person name="Terry A."/>
            <person name="Pangilinan J."/>
            <person name="Lindquist E.A."/>
            <person name="Lucas S."/>
            <person name="Paulsen I.T."/>
            <person name="Hattenrath-Lehmann T.K."/>
            <person name="Talmage S.C."/>
            <person name="Walker E.A."/>
            <person name="Koch F."/>
            <person name="Burson A.M."/>
            <person name="Marcoval M.A."/>
            <person name="Tang Y.Z."/>
            <person name="Lecleir G.R."/>
            <person name="Coyne K.J."/>
            <person name="Berg G.M."/>
            <person name="Bertrand E.M."/>
            <person name="Saito M.A."/>
            <person name="Gladyshev V.N."/>
            <person name="Grigoriev I.V."/>
        </authorList>
    </citation>
    <scope>NUCLEOTIDE SEQUENCE [LARGE SCALE GENOMIC DNA]</scope>
    <source>
        <strain evidence="7">CCMP 1984</strain>
    </source>
</reference>
<gene>
    <name evidence="6" type="ORF">AURANDRAFT_59112</name>
</gene>
<dbReference type="InterPro" id="IPR035246">
    <property type="entry name" value="Spermidine_synt_N"/>
</dbReference>
<keyword evidence="3" id="KW-0620">Polyamine biosynthesis</keyword>
<dbReference type="RefSeq" id="XP_009037894.1">
    <property type="nucleotide sequence ID" value="XM_009039646.1"/>
</dbReference>
<dbReference type="InterPro" id="IPR030373">
    <property type="entry name" value="PABS_CS"/>
</dbReference>
<dbReference type="KEGG" id="aaf:AURANDRAFT_59112"/>
<dbReference type="SUPFAM" id="SSF53335">
    <property type="entry name" value="S-adenosyl-L-methionine-dependent methyltransferases"/>
    <property type="match status" value="1"/>
</dbReference>
<dbReference type="FunCoup" id="F0YCA3">
    <property type="interactions" value="382"/>
</dbReference>
<dbReference type="OMA" id="FLYHEMM"/>
<dbReference type="Proteomes" id="UP000002729">
    <property type="component" value="Unassembled WGS sequence"/>
</dbReference>